<dbReference type="Proteomes" id="UP001152320">
    <property type="component" value="Chromosome 2"/>
</dbReference>
<comment type="caution">
    <text evidence="1">The sequence shown here is derived from an EMBL/GenBank/DDBJ whole genome shotgun (WGS) entry which is preliminary data.</text>
</comment>
<dbReference type="AlphaFoldDB" id="A0A9Q1HHM9"/>
<reference evidence="1" key="1">
    <citation type="submission" date="2021-10" db="EMBL/GenBank/DDBJ databases">
        <title>Tropical sea cucumber genome reveals ecological adaptation and Cuvierian tubules defense mechanism.</title>
        <authorList>
            <person name="Chen T."/>
        </authorList>
    </citation>
    <scope>NUCLEOTIDE SEQUENCE</scope>
    <source>
        <strain evidence="1">Nanhai2018</strain>
        <tissue evidence="1">Muscle</tissue>
    </source>
</reference>
<evidence type="ECO:0000313" key="1">
    <source>
        <dbReference type="EMBL" id="KAJ8046140.1"/>
    </source>
</evidence>
<organism evidence="1 2">
    <name type="scientific">Holothuria leucospilota</name>
    <name type="common">Black long sea cucumber</name>
    <name type="synonym">Mertensiothuria leucospilota</name>
    <dbReference type="NCBI Taxonomy" id="206669"/>
    <lineage>
        <taxon>Eukaryota</taxon>
        <taxon>Metazoa</taxon>
        <taxon>Echinodermata</taxon>
        <taxon>Eleutherozoa</taxon>
        <taxon>Echinozoa</taxon>
        <taxon>Holothuroidea</taxon>
        <taxon>Aspidochirotacea</taxon>
        <taxon>Aspidochirotida</taxon>
        <taxon>Holothuriidae</taxon>
        <taxon>Holothuria</taxon>
    </lineage>
</organism>
<proteinExistence type="predicted"/>
<sequence>MILRSMATKQEQICMITSYKNLLEYDSLIRYGVPRVKFAAFLGMVTAVLSSMIESEGDYYACYFLVKLRLLLSMRIIAVGQWKD</sequence>
<keyword evidence="2" id="KW-1185">Reference proteome</keyword>
<accession>A0A9Q1HHM9</accession>
<dbReference type="EMBL" id="JAIZAY010000002">
    <property type="protein sequence ID" value="KAJ8046140.1"/>
    <property type="molecule type" value="Genomic_DNA"/>
</dbReference>
<dbReference type="OrthoDB" id="1641903at2759"/>
<gene>
    <name evidence="1" type="ORF">HOLleu_04716</name>
</gene>
<name>A0A9Q1HHM9_HOLLE</name>
<protein>
    <submittedName>
        <fullName evidence="1">Uncharacterized protein</fullName>
    </submittedName>
</protein>
<evidence type="ECO:0000313" key="2">
    <source>
        <dbReference type="Proteomes" id="UP001152320"/>
    </source>
</evidence>